<dbReference type="EMBL" id="JARJLG010000067">
    <property type="protein sequence ID" value="KAJ7754374.1"/>
    <property type="molecule type" value="Genomic_DNA"/>
</dbReference>
<feature type="region of interest" description="Disordered" evidence="12">
    <location>
        <begin position="515"/>
        <end position="541"/>
    </location>
</feature>
<evidence type="ECO:0000256" key="11">
    <source>
        <dbReference type="PIRSR" id="PIRSR610347-3"/>
    </source>
</evidence>
<dbReference type="GO" id="GO:0017005">
    <property type="term" value="F:3'-tyrosyl-DNA phosphodiesterase activity"/>
    <property type="evidence" value="ECO:0007669"/>
    <property type="project" value="TreeGrafter"/>
</dbReference>
<keyword evidence="3" id="KW-0540">Nuclease</keyword>
<dbReference type="GO" id="GO:0006281">
    <property type="term" value="P:DNA repair"/>
    <property type="evidence" value="ECO:0007669"/>
    <property type="project" value="UniProtKB-KW"/>
</dbReference>
<dbReference type="GO" id="GO:0005634">
    <property type="term" value="C:nucleus"/>
    <property type="evidence" value="ECO:0007669"/>
    <property type="project" value="UniProtKB-SubCell"/>
</dbReference>
<proteinExistence type="inferred from homology"/>
<feature type="active site" description="Nucleophile" evidence="9">
    <location>
        <position position="191"/>
    </location>
</feature>
<feature type="active site" description="Proton donor/acceptor" evidence="9">
    <location>
        <position position="417"/>
    </location>
</feature>
<dbReference type="AlphaFoldDB" id="A0AAD7J259"/>
<dbReference type="GO" id="GO:0003697">
    <property type="term" value="F:single-stranded DNA binding"/>
    <property type="evidence" value="ECO:0007669"/>
    <property type="project" value="TreeGrafter"/>
</dbReference>
<feature type="binding site" evidence="10">
    <location>
        <position position="193"/>
    </location>
    <ligand>
        <name>substrate</name>
    </ligand>
</feature>
<protein>
    <submittedName>
        <fullName evidence="13">Tyrosyl-DNA phosphodiesterase-domain-containing protein</fullName>
    </submittedName>
</protein>
<feature type="compositionally biased region" description="Acidic residues" evidence="12">
    <location>
        <begin position="529"/>
        <end position="541"/>
    </location>
</feature>
<evidence type="ECO:0000256" key="12">
    <source>
        <dbReference type="SAM" id="MobiDB-lite"/>
    </source>
</evidence>
<comment type="caution">
    <text evidence="13">The sequence shown here is derived from an EMBL/GenBank/DDBJ whole genome shotgun (WGS) entry which is preliminary data.</text>
</comment>
<evidence type="ECO:0000256" key="8">
    <source>
        <dbReference type="ARBA" id="ARBA00023242"/>
    </source>
</evidence>
<dbReference type="PANTHER" id="PTHR12415:SF0">
    <property type="entry name" value="TYROSYL-DNA PHOSPHODIESTERASE 1"/>
    <property type="match status" value="1"/>
</dbReference>
<sequence length="564" mass="63393">MTSQACSGSKRRLADVSEDPKRVLQNKKRKLVNSEKKSQNRAVAEIPKRYKGGALRLTRTPGRGPVNTVTLGDLIVHPDELCSAFVFSFFIENDLLFQARHHRTARPFFLTPVQFFPFKTNTSPGRPHCLVYVGRDMSLDGVGKAFAKIKTKRPRRADFPRAIEEAQAGYREQYGDNFRAFYPILTGGCAHSKMLVLIYPGFLRFVITSANLMTCDVIDGDNHWFIQDFPRLDPKDAPLYTKTPFEAELSNHLKALGCPVSFRDMYLTSSVFDFSGVKAHLVTSQPGNFSGEKARDYGQLRLCRVVRNKILKYYKKEVPRMTFEVCTGSIGHLENEGVVQNLLASCAGERQEWLEGAPPLKIVFPTLQDVQKSKCLVAEAGNIGSHITWGALEEKEAEYLKTVFHHYKSKDKWRLFHMKLILALHTDAPKEEPPLYMYMGSANFSVAAWGTVHDEGRTSKIGATGEVLRLAGVRNYECGVVVKGGDIAGMLGTDDWSDIVPHVRLTKANRYGEGEHPFRRSKYNTEGALDGEDSDDEGEDDRLEEVMQIVEILCRSTVLRLIGT</sequence>
<evidence type="ECO:0000256" key="2">
    <source>
        <dbReference type="ARBA" id="ARBA00010205"/>
    </source>
</evidence>
<comment type="subcellular location">
    <subcellularLocation>
        <location evidence="1">Nucleus</location>
    </subcellularLocation>
</comment>
<evidence type="ECO:0000256" key="10">
    <source>
        <dbReference type="PIRSR" id="PIRSR610347-2"/>
    </source>
</evidence>
<evidence type="ECO:0000256" key="7">
    <source>
        <dbReference type="ARBA" id="ARBA00023204"/>
    </source>
</evidence>
<evidence type="ECO:0000256" key="9">
    <source>
        <dbReference type="PIRSR" id="PIRSR610347-1"/>
    </source>
</evidence>
<keyword evidence="14" id="KW-1185">Reference proteome</keyword>
<evidence type="ECO:0000256" key="1">
    <source>
        <dbReference type="ARBA" id="ARBA00004123"/>
    </source>
</evidence>
<dbReference type="InterPro" id="IPR010347">
    <property type="entry name" value="Tdp1"/>
</dbReference>
<evidence type="ECO:0000256" key="4">
    <source>
        <dbReference type="ARBA" id="ARBA00022763"/>
    </source>
</evidence>
<evidence type="ECO:0000256" key="5">
    <source>
        <dbReference type="ARBA" id="ARBA00022801"/>
    </source>
</evidence>
<dbReference type="Proteomes" id="UP001215280">
    <property type="component" value="Unassembled WGS sequence"/>
</dbReference>
<dbReference type="Gene3D" id="3.30.870.10">
    <property type="entry name" value="Endonuclease Chain A"/>
    <property type="match status" value="2"/>
</dbReference>
<dbReference type="SUPFAM" id="SSF56024">
    <property type="entry name" value="Phospholipase D/nuclease"/>
    <property type="match status" value="2"/>
</dbReference>
<dbReference type="PANTHER" id="PTHR12415">
    <property type="entry name" value="TYROSYL-DNA PHOSPHODIESTERASE 1"/>
    <property type="match status" value="1"/>
</dbReference>
<dbReference type="Pfam" id="PF06087">
    <property type="entry name" value="Tyr-DNA_phospho"/>
    <property type="match status" value="1"/>
</dbReference>
<keyword evidence="6" id="KW-0269">Exonuclease</keyword>
<evidence type="ECO:0000256" key="6">
    <source>
        <dbReference type="ARBA" id="ARBA00022839"/>
    </source>
</evidence>
<dbReference type="GO" id="GO:0003690">
    <property type="term" value="F:double-stranded DNA binding"/>
    <property type="evidence" value="ECO:0007669"/>
    <property type="project" value="TreeGrafter"/>
</dbReference>
<feature type="site" description="Interaction with DNA" evidence="11">
    <location>
        <position position="445"/>
    </location>
</feature>
<keyword evidence="5" id="KW-0378">Hydrolase</keyword>
<feature type="region of interest" description="Disordered" evidence="12">
    <location>
        <begin position="1"/>
        <end position="39"/>
    </location>
</feature>
<evidence type="ECO:0000313" key="13">
    <source>
        <dbReference type="EMBL" id="KAJ7754374.1"/>
    </source>
</evidence>
<feature type="compositionally biased region" description="Basic and acidic residues" evidence="12">
    <location>
        <begin position="12"/>
        <end position="22"/>
    </location>
</feature>
<dbReference type="GO" id="GO:0004527">
    <property type="term" value="F:exonuclease activity"/>
    <property type="evidence" value="ECO:0007669"/>
    <property type="project" value="UniProtKB-KW"/>
</dbReference>
<gene>
    <name evidence="13" type="ORF">DFH07DRAFT_959824</name>
</gene>
<name>A0AAD7J259_9AGAR</name>
<evidence type="ECO:0000313" key="14">
    <source>
        <dbReference type="Proteomes" id="UP001215280"/>
    </source>
</evidence>
<reference evidence="13" key="1">
    <citation type="submission" date="2023-03" db="EMBL/GenBank/DDBJ databases">
        <title>Massive genome expansion in bonnet fungi (Mycena s.s.) driven by repeated elements and novel gene families across ecological guilds.</title>
        <authorList>
            <consortium name="Lawrence Berkeley National Laboratory"/>
            <person name="Harder C.B."/>
            <person name="Miyauchi S."/>
            <person name="Viragh M."/>
            <person name="Kuo A."/>
            <person name="Thoen E."/>
            <person name="Andreopoulos B."/>
            <person name="Lu D."/>
            <person name="Skrede I."/>
            <person name="Drula E."/>
            <person name="Henrissat B."/>
            <person name="Morin E."/>
            <person name="Kohler A."/>
            <person name="Barry K."/>
            <person name="LaButti K."/>
            <person name="Morin E."/>
            <person name="Salamov A."/>
            <person name="Lipzen A."/>
            <person name="Mereny Z."/>
            <person name="Hegedus B."/>
            <person name="Baldrian P."/>
            <person name="Stursova M."/>
            <person name="Weitz H."/>
            <person name="Taylor A."/>
            <person name="Grigoriev I.V."/>
            <person name="Nagy L.G."/>
            <person name="Martin F."/>
            <person name="Kauserud H."/>
        </authorList>
    </citation>
    <scope>NUCLEOTIDE SEQUENCE</scope>
    <source>
        <strain evidence="13">CBHHK188m</strain>
    </source>
</reference>
<keyword evidence="8" id="KW-0539">Nucleus</keyword>
<accession>A0AAD7J259</accession>
<keyword evidence="7" id="KW-0234">DNA repair</keyword>
<comment type="similarity">
    <text evidence="2">Belongs to the tyrosyl-DNA phosphodiesterase family.</text>
</comment>
<organism evidence="13 14">
    <name type="scientific">Mycena maculata</name>
    <dbReference type="NCBI Taxonomy" id="230809"/>
    <lineage>
        <taxon>Eukaryota</taxon>
        <taxon>Fungi</taxon>
        <taxon>Dikarya</taxon>
        <taxon>Basidiomycota</taxon>
        <taxon>Agaricomycotina</taxon>
        <taxon>Agaricomycetes</taxon>
        <taxon>Agaricomycetidae</taxon>
        <taxon>Agaricales</taxon>
        <taxon>Marasmiineae</taxon>
        <taxon>Mycenaceae</taxon>
        <taxon>Mycena</taxon>
    </lineage>
</organism>
<feature type="binding site" evidence="10">
    <location>
        <position position="419"/>
    </location>
    <ligand>
        <name>substrate</name>
    </ligand>
</feature>
<keyword evidence="4" id="KW-0227">DNA damage</keyword>
<evidence type="ECO:0000256" key="3">
    <source>
        <dbReference type="ARBA" id="ARBA00022722"/>
    </source>
</evidence>